<protein>
    <submittedName>
        <fullName evidence="2">Uncharacterized protein</fullName>
    </submittedName>
</protein>
<dbReference type="AlphaFoldDB" id="A0A0E9U3R0"/>
<evidence type="ECO:0000313" key="2">
    <source>
        <dbReference type="EMBL" id="JAH60372.1"/>
    </source>
</evidence>
<feature type="region of interest" description="Disordered" evidence="1">
    <location>
        <begin position="1"/>
        <end position="45"/>
    </location>
</feature>
<accession>A0A0E9U3R0</accession>
<evidence type="ECO:0000256" key="1">
    <source>
        <dbReference type="SAM" id="MobiDB-lite"/>
    </source>
</evidence>
<sequence>MGPSQRASEAGVQSRQDQVSSRPTSEPHQYSERESLLSCENQPSN</sequence>
<reference evidence="2" key="2">
    <citation type="journal article" date="2015" name="Fish Shellfish Immunol.">
        <title>Early steps in the European eel (Anguilla anguilla)-Vibrio vulnificus interaction in the gills: Role of the RtxA13 toxin.</title>
        <authorList>
            <person name="Callol A."/>
            <person name="Pajuelo D."/>
            <person name="Ebbesson L."/>
            <person name="Teles M."/>
            <person name="MacKenzie S."/>
            <person name="Amaro C."/>
        </authorList>
    </citation>
    <scope>NUCLEOTIDE SEQUENCE</scope>
</reference>
<organism evidence="2">
    <name type="scientific">Anguilla anguilla</name>
    <name type="common">European freshwater eel</name>
    <name type="synonym">Muraena anguilla</name>
    <dbReference type="NCBI Taxonomy" id="7936"/>
    <lineage>
        <taxon>Eukaryota</taxon>
        <taxon>Metazoa</taxon>
        <taxon>Chordata</taxon>
        <taxon>Craniata</taxon>
        <taxon>Vertebrata</taxon>
        <taxon>Euteleostomi</taxon>
        <taxon>Actinopterygii</taxon>
        <taxon>Neopterygii</taxon>
        <taxon>Teleostei</taxon>
        <taxon>Anguilliformes</taxon>
        <taxon>Anguillidae</taxon>
        <taxon>Anguilla</taxon>
    </lineage>
</organism>
<proteinExistence type="predicted"/>
<dbReference type="EMBL" id="GBXM01048205">
    <property type="protein sequence ID" value="JAH60372.1"/>
    <property type="molecule type" value="Transcribed_RNA"/>
</dbReference>
<reference evidence="2" key="1">
    <citation type="submission" date="2014-11" db="EMBL/GenBank/DDBJ databases">
        <authorList>
            <person name="Amaro Gonzalez C."/>
        </authorList>
    </citation>
    <scope>NUCLEOTIDE SEQUENCE</scope>
</reference>
<feature type="compositionally biased region" description="Polar residues" evidence="1">
    <location>
        <begin position="1"/>
        <end position="28"/>
    </location>
</feature>
<name>A0A0E9U3R0_ANGAN</name>